<sequence>MAQFIRYEVDTDAFLSVLALQPLQKMASVPTIVEVSNSRTCELLKSISGLKVEPVENVASKLFVQCSRQNGLIKIYRHLLNYRKNVFNLYSFPSLVGLTYRQVRRGFKETVVCGLYRGGKIYFHPNDDEVLQQTDKVLFIGPVHGKKKPQLAYQDVVQEDNKTANDVGVQDKNSESPNHFSEMTKRRLENTVKRPTKSGSKASEWSLGPKECILMLGWRHDVVEMMQEYDNYLGPGSVLEILSDVPMDDRKRANTIAGLGKLKNVRVSHRIGNPLDYDVVTETITDIQKNFNKGEDNTMSIAVISDRDWLLGVAENSELNCVWKDILDAEGDEIYVKDIGLYMKEGENPSFAELSERAYLRQEVAIGYMKDNKKEINPVPKSEPLCLGPTDSLIVISELEGEQPIVV</sequence>
<evidence type="ECO:0000256" key="2">
    <source>
        <dbReference type="ARBA" id="ARBA00022692"/>
    </source>
</evidence>
<dbReference type="OrthoDB" id="1923901at2759"/>
<keyword evidence="8" id="KW-1185">Reference proteome</keyword>
<feature type="non-terminal residue" evidence="7">
    <location>
        <position position="1"/>
    </location>
</feature>
<gene>
    <name evidence="7" type="ORF">C3L33_12328</name>
</gene>
<dbReference type="InterPro" id="IPR010420">
    <property type="entry name" value="CASTOR/POLLUX/SYM8_dom"/>
</dbReference>
<evidence type="ECO:0000313" key="7">
    <source>
        <dbReference type="EMBL" id="KAE9455770.1"/>
    </source>
</evidence>
<dbReference type="SUPFAM" id="SSF116726">
    <property type="entry name" value="TrkA C-terminal domain-like"/>
    <property type="match status" value="1"/>
</dbReference>
<dbReference type="InterPro" id="IPR036721">
    <property type="entry name" value="RCK_C_sf"/>
</dbReference>
<dbReference type="GO" id="GO:0006813">
    <property type="term" value="P:potassium ion transport"/>
    <property type="evidence" value="ECO:0007669"/>
    <property type="project" value="InterPro"/>
</dbReference>
<evidence type="ECO:0000256" key="3">
    <source>
        <dbReference type="ARBA" id="ARBA00022989"/>
    </source>
</evidence>
<dbReference type="Proteomes" id="UP000428333">
    <property type="component" value="Linkage Group LG07"/>
</dbReference>
<dbReference type="GO" id="GO:0016020">
    <property type="term" value="C:membrane"/>
    <property type="evidence" value="ECO:0007669"/>
    <property type="project" value="UniProtKB-SubCell"/>
</dbReference>
<evidence type="ECO:0000256" key="1">
    <source>
        <dbReference type="ARBA" id="ARBA00004141"/>
    </source>
</evidence>
<organism evidence="7 8">
    <name type="scientific">Rhododendron williamsianum</name>
    <dbReference type="NCBI Taxonomy" id="262921"/>
    <lineage>
        <taxon>Eukaryota</taxon>
        <taxon>Viridiplantae</taxon>
        <taxon>Streptophyta</taxon>
        <taxon>Embryophyta</taxon>
        <taxon>Tracheophyta</taxon>
        <taxon>Spermatophyta</taxon>
        <taxon>Magnoliopsida</taxon>
        <taxon>eudicotyledons</taxon>
        <taxon>Gunneridae</taxon>
        <taxon>Pentapetalae</taxon>
        <taxon>asterids</taxon>
        <taxon>Ericales</taxon>
        <taxon>Ericaceae</taxon>
        <taxon>Ericoideae</taxon>
        <taxon>Rhodoreae</taxon>
        <taxon>Rhododendron</taxon>
    </lineage>
</organism>
<accession>A0A6A4LBT1</accession>
<name>A0A6A4LBT1_9ERIC</name>
<keyword evidence="4" id="KW-0472">Membrane</keyword>
<keyword evidence="2" id="KW-0812">Transmembrane</keyword>
<evidence type="ECO:0000256" key="5">
    <source>
        <dbReference type="SAM" id="MobiDB-lite"/>
    </source>
</evidence>
<dbReference type="Pfam" id="PF06241">
    <property type="entry name" value="Castor_Poll_mid"/>
    <property type="match status" value="1"/>
</dbReference>
<comment type="caution">
    <text evidence="7">The sequence shown here is derived from an EMBL/GenBank/DDBJ whole genome shotgun (WGS) entry which is preliminary data.</text>
</comment>
<proteinExistence type="predicted"/>
<protein>
    <recommendedName>
        <fullName evidence="6">CASTOR/POLLUX/SYM8 ion channel conserved domain-containing protein</fullName>
    </recommendedName>
</protein>
<dbReference type="InterPro" id="IPR044849">
    <property type="entry name" value="CASTOR/POLLUX/SYM8-like"/>
</dbReference>
<dbReference type="AlphaFoldDB" id="A0A6A4LBT1"/>
<feature type="compositionally biased region" description="Basic and acidic residues" evidence="5">
    <location>
        <begin position="182"/>
        <end position="192"/>
    </location>
</feature>
<comment type="subcellular location">
    <subcellularLocation>
        <location evidence="1">Membrane</location>
        <topology evidence="1">Multi-pass membrane protein</topology>
    </subcellularLocation>
</comment>
<keyword evidence="3" id="KW-1133">Transmembrane helix</keyword>
<evidence type="ECO:0000256" key="4">
    <source>
        <dbReference type="ARBA" id="ARBA00023136"/>
    </source>
</evidence>
<dbReference type="PANTHER" id="PTHR31563">
    <property type="entry name" value="ION CHANNEL POLLUX-RELATED"/>
    <property type="match status" value="1"/>
</dbReference>
<feature type="domain" description="CASTOR/POLLUX/SYM8 ion channel conserved" evidence="6">
    <location>
        <begin position="56"/>
        <end position="156"/>
    </location>
</feature>
<dbReference type="EMBL" id="QEFC01001805">
    <property type="protein sequence ID" value="KAE9455770.1"/>
    <property type="molecule type" value="Genomic_DNA"/>
</dbReference>
<reference evidence="7 8" key="1">
    <citation type="journal article" date="2019" name="Genome Biol. Evol.">
        <title>The Rhododendron genome and chromosomal organization provide insight into shared whole-genome duplications across the heath family (Ericaceae).</title>
        <authorList>
            <person name="Soza V.L."/>
            <person name="Lindsley D."/>
            <person name="Waalkes A."/>
            <person name="Ramage E."/>
            <person name="Patwardhan R.P."/>
            <person name="Burton J.N."/>
            <person name="Adey A."/>
            <person name="Kumar A."/>
            <person name="Qiu R."/>
            <person name="Shendure J."/>
            <person name="Hall B."/>
        </authorList>
    </citation>
    <scope>NUCLEOTIDE SEQUENCE [LARGE SCALE GENOMIC DNA]</scope>
    <source>
        <strain evidence="7">RSF 1966-606</strain>
    </source>
</reference>
<dbReference type="PANTHER" id="PTHR31563:SF13">
    <property type="entry name" value="ION CHANNEL POLLUX-LIKE 1-RELATED"/>
    <property type="match status" value="1"/>
</dbReference>
<evidence type="ECO:0000313" key="8">
    <source>
        <dbReference type="Proteomes" id="UP000428333"/>
    </source>
</evidence>
<feature type="region of interest" description="Disordered" evidence="5">
    <location>
        <begin position="163"/>
        <end position="203"/>
    </location>
</feature>
<evidence type="ECO:0000259" key="6">
    <source>
        <dbReference type="Pfam" id="PF06241"/>
    </source>
</evidence>